<organism evidence="8 9">
    <name type="scientific">Diaporthe helianthi</name>
    <dbReference type="NCBI Taxonomy" id="158607"/>
    <lineage>
        <taxon>Eukaryota</taxon>
        <taxon>Fungi</taxon>
        <taxon>Dikarya</taxon>
        <taxon>Ascomycota</taxon>
        <taxon>Pezizomycotina</taxon>
        <taxon>Sordariomycetes</taxon>
        <taxon>Sordariomycetidae</taxon>
        <taxon>Diaporthales</taxon>
        <taxon>Diaporthaceae</taxon>
        <taxon>Diaporthe</taxon>
    </lineage>
</organism>
<accession>A0A2P5HPD2</accession>
<dbReference type="Pfam" id="PF00172">
    <property type="entry name" value="Zn_clus"/>
    <property type="match status" value="1"/>
</dbReference>
<dbReference type="OrthoDB" id="2328572at2759"/>
<dbReference type="InterPro" id="IPR001138">
    <property type="entry name" value="Zn2Cys6_DnaBD"/>
</dbReference>
<dbReference type="SUPFAM" id="SSF57701">
    <property type="entry name" value="Zn2/Cys6 DNA-binding domain"/>
    <property type="match status" value="1"/>
</dbReference>
<keyword evidence="5" id="KW-0539">Nucleus</keyword>
<feature type="compositionally biased region" description="Low complexity" evidence="6">
    <location>
        <begin position="430"/>
        <end position="445"/>
    </location>
</feature>
<dbReference type="GO" id="GO:0000981">
    <property type="term" value="F:DNA-binding transcription factor activity, RNA polymerase II-specific"/>
    <property type="evidence" value="ECO:0007669"/>
    <property type="project" value="InterPro"/>
</dbReference>
<dbReference type="InterPro" id="IPR050675">
    <property type="entry name" value="OAF3"/>
</dbReference>
<proteinExistence type="predicted"/>
<reference evidence="8" key="1">
    <citation type="submission" date="2017-09" db="EMBL/GenBank/DDBJ databases">
        <title>Polyketide synthases of a Diaporthe helianthi virulent isolate.</title>
        <authorList>
            <person name="Baroncelli R."/>
        </authorList>
    </citation>
    <scope>NUCLEOTIDE SEQUENCE [LARGE SCALE GENOMIC DNA]</scope>
    <source>
        <strain evidence="8">7/96</strain>
    </source>
</reference>
<evidence type="ECO:0000256" key="3">
    <source>
        <dbReference type="ARBA" id="ARBA00023125"/>
    </source>
</evidence>
<evidence type="ECO:0000259" key="7">
    <source>
        <dbReference type="PROSITE" id="PS50048"/>
    </source>
</evidence>
<protein>
    <recommendedName>
        <fullName evidence="7">Zn(2)-C6 fungal-type domain-containing protein</fullName>
    </recommendedName>
</protein>
<dbReference type="InterPro" id="IPR013700">
    <property type="entry name" value="AflR"/>
</dbReference>
<dbReference type="PANTHER" id="PTHR31069:SF31">
    <property type="entry name" value="MONODICTYPHENONE CLUSTER TRANSCRIPTION FACTOR-RELATED"/>
    <property type="match status" value="1"/>
</dbReference>
<dbReference type="SMART" id="SM00066">
    <property type="entry name" value="GAL4"/>
    <property type="match status" value="1"/>
</dbReference>
<feature type="region of interest" description="Disordered" evidence="6">
    <location>
        <begin position="1"/>
        <end position="48"/>
    </location>
</feature>
<dbReference type="PROSITE" id="PS50048">
    <property type="entry name" value="ZN2_CY6_FUNGAL_2"/>
    <property type="match status" value="1"/>
</dbReference>
<dbReference type="Pfam" id="PF08493">
    <property type="entry name" value="AflR"/>
    <property type="match status" value="1"/>
</dbReference>
<comment type="caution">
    <text evidence="8">The sequence shown here is derived from an EMBL/GenBank/DDBJ whole genome shotgun (WGS) entry which is preliminary data.</text>
</comment>
<evidence type="ECO:0000256" key="2">
    <source>
        <dbReference type="ARBA" id="ARBA00023015"/>
    </source>
</evidence>
<sequence length="557" mass="58552">MNSPSGPSTPSATPSPVTMPTPNTHPTVATPSTNARGANRRPPKLRSSCDACGAAKVRCDKTQPQCGRCAAGGITCVYGLSRKFGKAPRKKAPTETGISENSAPKAVTQNAHQNSLQCFPDYRPLSGGTARAVKYEPRSATSPSFGLEDSLMAAFTTSHGSHDMFMPSPDSMENFHDPFSFSDAPHSHSAILRPDPRHHRTVDPLDLTFSASDYSTFSEWIQPDDLVMHTPESQPATDADSAAHISAPPPPPPPPQPHRLATSFSSPSSLEAFPPQGDTSTAAAAAAVHSTSLLQTDLHHCQKLAYATLDSLSVRQEDGPAAEHHLTQTMDKVLNRNKQAVDNMRQLLACPCSLSPHLAMLYASITSKILMWYQLAAGCAKPAGGATATTTTTATWDSFPPMDSSSSSSGCCGGTPGHHHHHYNQPTPPLSASSSPAATSVTTPAASPVTAQAHVQVQQHKGFVVTPMQFSVGAFSVDDEAAQEALRTQLLLSELRKAGHLIDLLCMQGGGGGGGGGRRRPGGEPAAGPGSEVNNIYSVLGTWLKCELNRTVGALQS</sequence>
<evidence type="ECO:0000256" key="5">
    <source>
        <dbReference type="ARBA" id="ARBA00023242"/>
    </source>
</evidence>
<dbReference type="EMBL" id="MAVT02001084">
    <property type="protein sequence ID" value="POS72097.1"/>
    <property type="molecule type" value="Genomic_DNA"/>
</dbReference>
<dbReference type="PRINTS" id="PR00755">
    <property type="entry name" value="AFLATOXINBRP"/>
</dbReference>
<keyword evidence="9" id="KW-1185">Reference proteome</keyword>
<feature type="compositionally biased region" description="Polar residues" evidence="6">
    <location>
        <begin position="24"/>
        <end position="36"/>
    </location>
</feature>
<dbReference type="InParanoid" id="A0A2P5HPD2"/>
<keyword evidence="3" id="KW-0238">DNA-binding</keyword>
<dbReference type="GO" id="GO:0005634">
    <property type="term" value="C:nucleus"/>
    <property type="evidence" value="ECO:0007669"/>
    <property type="project" value="InterPro"/>
</dbReference>
<gene>
    <name evidence="8" type="ORF">DHEL01_v209508</name>
</gene>
<feature type="region of interest" description="Disordered" evidence="6">
    <location>
        <begin position="228"/>
        <end position="283"/>
    </location>
</feature>
<dbReference type="CDD" id="cd00067">
    <property type="entry name" value="GAL4"/>
    <property type="match status" value="1"/>
</dbReference>
<name>A0A2P5HPD2_DIAHE</name>
<dbReference type="AlphaFoldDB" id="A0A2P5HPD2"/>
<evidence type="ECO:0000313" key="9">
    <source>
        <dbReference type="Proteomes" id="UP000094444"/>
    </source>
</evidence>
<feature type="region of interest" description="Disordered" evidence="6">
    <location>
        <begin position="511"/>
        <end position="531"/>
    </location>
</feature>
<evidence type="ECO:0000256" key="4">
    <source>
        <dbReference type="ARBA" id="ARBA00023163"/>
    </source>
</evidence>
<keyword evidence="4" id="KW-0804">Transcription</keyword>
<evidence type="ECO:0000313" key="8">
    <source>
        <dbReference type="EMBL" id="POS72097.1"/>
    </source>
</evidence>
<dbReference type="GO" id="GO:0003677">
    <property type="term" value="F:DNA binding"/>
    <property type="evidence" value="ECO:0007669"/>
    <property type="project" value="UniProtKB-KW"/>
</dbReference>
<keyword evidence="2" id="KW-0805">Transcription regulation</keyword>
<evidence type="ECO:0000256" key="6">
    <source>
        <dbReference type="SAM" id="MobiDB-lite"/>
    </source>
</evidence>
<keyword evidence="1" id="KW-0479">Metal-binding</keyword>
<feature type="compositionally biased region" description="Low complexity" evidence="6">
    <location>
        <begin position="1"/>
        <end position="22"/>
    </location>
</feature>
<evidence type="ECO:0000256" key="1">
    <source>
        <dbReference type="ARBA" id="ARBA00022723"/>
    </source>
</evidence>
<feature type="domain" description="Zn(2)-C6 fungal-type" evidence="7">
    <location>
        <begin position="48"/>
        <end position="78"/>
    </location>
</feature>
<dbReference type="Proteomes" id="UP000094444">
    <property type="component" value="Unassembled WGS sequence"/>
</dbReference>
<dbReference type="Gene3D" id="4.10.240.10">
    <property type="entry name" value="Zn(2)-C6 fungal-type DNA-binding domain"/>
    <property type="match status" value="1"/>
</dbReference>
<feature type="compositionally biased region" description="Pro residues" evidence="6">
    <location>
        <begin position="247"/>
        <end position="257"/>
    </location>
</feature>
<feature type="region of interest" description="Disordered" evidence="6">
    <location>
        <begin position="407"/>
        <end position="445"/>
    </location>
</feature>
<dbReference type="InterPro" id="IPR036864">
    <property type="entry name" value="Zn2-C6_fun-type_DNA-bd_sf"/>
</dbReference>
<dbReference type="GO" id="GO:0008270">
    <property type="term" value="F:zinc ion binding"/>
    <property type="evidence" value="ECO:0007669"/>
    <property type="project" value="InterPro"/>
</dbReference>
<dbReference type="PANTHER" id="PTHR31069">
    <property type="entry name" value="OLEATE-ACTIVATED TRANSCRIPTION FACTOR 1-RELATED"/>
    <property type="match status" value="1"/>
</dbReference>
<dbReference type="GO" id="GO:0045122">
    <property type="term" value="P:aflatoxin biosynthetic process"/>
    <property type="evidence" value="ECO:0007669"/>
    <property type="project" value="InterPro"/>
</dbReference>